<name>B9SUR6_RICCO</name>
<organism evidence="1 2">
    <name type="scientific">Ricinus communis</name>
    <name type="common">Castor bean</name>
    <dbReference type="NCBI Taxonomy" id="3988"/>
    <lineage>
        <taxon>Eukaryota</taxon>
        <taxon>Viridiplantae</taxon>
        <taxon>Streptophyta</taxon>
        <taxon>Embryophyta</taxon>
        <taxon>Tracheophyta</taxon>
        <taxon>Spermatophyta</taxon>
        <taxon>Magnoliopsida</taxon>
        <taxon>eudicotyledons</taxon>
        <taxon>Gunneridae</taxon>
        <taxon>Pentapetalae</taxon>
        <taxon>rosids</taxon>
        <taxon>fabids</taxon>
        <taxon>Malpighiales</taxon>
        <taxon>Euphorbiaceae</taxon>
        <taxon>Acalyphoideae</taxon>
        <taxon>Acalypheae</taxon>
        <taxon>Ricinus</taxon>
    </lineage>
</organism>
<reference evidence="2" key="1">
    <citation type="journal article" date="2010" name="Nat. Biotechnol.">
        <title>Draft genome sequence of the oilseed species Ricinus communis.</title>
        <authorList>
            <person name="Chan A.P."/>
            <person name="Crabtree J."/>
            <person name="Zhao Q."/>
            <person name="Lorenzi H."/>
            <person name="Orvis J."/>
            <person name="Puiu D."/>
            <person name="Melake-Berhan A."/>
            <person name="Jones K.M."/>
            <person name="Redman J."/>
            <person name="Chen G."/>
            <person name="Cahoon E.B."/>
            <person name="Gedil M."/>
            <person name="Stanke M."/>
            <person name="Haas B.J."/>
            <person name="Wortman J.R."/>
            <person name="Fraser-Liggett C.M."/>
            <person name="Ravel J."/>
            <person name="Rabinowicz P.D."/>
        </authorList>
    </citation>
    <scope>NUCLEOTIDE SEQUENCE [LARGE SCALE GENOMIC DNA]</scope>
    <source>
        <strain evidence="2">cv. Hale</strain>
    </source>
</reference>
<gene>
    <name evidence="1" type="ORF">RCOM_1361960</name>
</gene>
<evidence type="ECO:0000313" key="2">
    <source>
        <dbReference type="Proteomes" id="UP000008311"/>
    </source>
</evidence>
<proteinExistence type="predicted"/>
<dbReference type="InParanoid" id="B9SUR6"/>
<accession>B9SUR6</accession>
<dbReference type="Proteomes" id="UP000008311">
    <property type="component" value="Unassembled WGS sequence"/>
</dbReference>
<dbReference type="EMBL" id="EQ974152">
    <property type="protein sequence ID" value="EEF32642.1"/>
    <property type="molecule type" value="Genomic_DNA"/>
</dbReference>
<evidence type="ECO:0000313" key="1">
    <source>
        <dbReference type="EMBL" id="EEF32642.1"/>
    </source>
</evidence>
<protein>
    <submittedName>
        <fullName evidence="1">Uncharacterized protein</fullName>
    </submittedName>
</protein>
<dbReference type="AlphaFoldDB" id="B9SUR6"/>
<keyword evidence="2" id="KW-1185">Reference proteome</keyword>
<sequence>MAGNNLKSEDIVLKDYIKKLKIWPGSLKSISRKDFMNTSLESSHKREIIKDVTIEEASQDQLAIVAQSKDWYLAPKASILGFQRQDLPQEDIWRQ</sequence>